<dbReference type="SUPFAM" id="SSF51735">
    <property type="entry name" value="NAD(P)-binding Rossmann-fold domains"/>
    <property type="match status" value="1"/>
</dbReference>
<dbReference type="Gene3D" id="3.90.180.10">
    <property type="entry name" value="Medium-chain alcohol dehydrogenases, catalytic domain"/>
    <property type="match status" value="1"/>
</dbReference>
<reference evidence="3" key="2">
    <citation type="submission" date="2013-12" db="EMBL/GenBank/DDBJ databases">
        <title>Evolution of pathogenesis and genome organization in the Tremellales.</title>
        <authorList>
            <person name="Cuomo C."/>
            <person name="Litvintseva A."/>
            <person name="Heitman J."/>
            <person name="Chen Y."/>
            <person name="Sun S."/>
            <person name="Springer D."/>
            <person name="Dromer F."/>
            <person name="Young S."/>
            <person name="Zeng Q."/>
            <person name="Chapman S."/>
            <person name="Gujja S."/>
            <person name="Saif S."/>
            <person name="Birren B."/>
        </authorList>
    </citation>
    <scope>NUCLEOTIDE SEQUENCE [LARGE SCALE GENOMIC DNA]</scope>
    <source>
        <strain evidence="3">BCC8398</strain>
    </source>
</reference>
<dbReference type="InterPro" id="IPR036291">
    <property type="entry name" value="NAD(P)-bd_dom_sf"/>
</dbReference>
<dbReference type="Pfam" id="PF08240">
    <property type="entry name" value="ADH_N"/>
    <property type="match status" value="1"/>
</dbReference>
<feature type="domain" description="Enoyl reductase (ER)" evidence="1">
    <location>
        <begin position="10"/>
        <end position="334"/>
    </location>
</feature>
<dbReference type="InterPro" id="IPR011032">
    <property type="entry name" value="GroES-like_sf"/>
</dbReference>
<name>A0A1B9GHK7_9TREE</name>
<dbReference type="Gene3D" id="3.40.50.720">
    <property type="entry name" value="NAD(P)-binding Rossmann-like Domain"/>
    <property type="match status" value="1"/>
</dbReference>
<evidence type="ECO:0000259" key="1">
    <source>
        <dbReference type="SMART" id="SM00829"/>
    </source>
</evidence>
<reference evidence="2 3" key="1">
    <citation type="submission" date="2013-07" db="EMBL/GenBank/DDBJ databases">
        <title>The Genome Sequence of Cryptococcus heveanensis BCC8398.</title>
        <authorList>
            <consortium name="The Broad Institute Genome Sequencing Platform"/>
            <person name="Cuomo C."/>
            <person name="Litvintseva A."/>
            <person name="Chen Y."/>
            <person name="Heitman J."/>
            <person name="Sun S."/>
            <person name="Springer D."/>
            <person name="Dromer F."/>
            <person name="Young S.K."/>
            <person name="Zeng Q."/>
            <person name="Gargeya S."/>
            <person name="Fitzgerald M."/>
            <person name="Abouelleil A."/>
            <person name="Alvarado L."/>
            <person name="Berlin A.M."/>
            <person name="Chapman S.B."/>
            <person name="Dewar J."/>
            <person name="Goldberg J."/>
            <person name="Griggs A."/>
            <person name="Gujja S."/>
            <person name="Hansen M."/>
            <person name="Howarth C."/>
            <person name="Imamovic A."/>
            <person name="Larimer J."/>
            <person name="McCowan C."/>
            <person name="Murphy C."/>
            <person name="Pearson M."/>
            <person name="Priest M."/>
            <person name="Roberts A."/>
            <person name="Saif S."/>
            <person name="Shea T."/>
            <person name="Sykes S."/>
            <person name="Wortman J."/>
            <person name="Nusbaum C."/>
            <person name="Birren B."/>
        </authorList>
    </citation>
    <scope>NUCLEOTIDE SEQUENCE [LARGE SCALE GENOMIC DNA]</scope>
    <source>
        <strain evidence="2 3">BCC8398</strain>
    </source>
</reference>
<organism evidence="2 3">
    <name type="scientific">Kwoniella heveanensis BCC8398</name>
    <dbReference type="NCBI Taxonomy" id="1296120"/>
    <lineage>
        <taxon>Eukaryota</taxon>
        <taxon>Fungi</taxon>
        <taxon>Dikarya</taxon>
        <taxon>Basidiomycota</taxon>
        <taxon>Agaricomycotina</taxon>
        <taxon>Tremellomycetes</taxon>
        <taxon>Tremellales</taxon>
        <taxon>Cryptococcaceae</taxon>
        <taxon>Kwoniella</taxon>
    </lineage>
</organism>
<dbReference type="InterPro" id="IPR020843">
    <property type="entry name" value="ER"/>
</dbReference>
<accession>A0A1B9GHK7</accession>
<evidence type="ECO:0000313" key="3">
    <source>
        <dbReference type="Proteomes" id="UP000092666"/>
    </source>
</evidence>
<dbReference type="InterPro" id="IPR002364">
    <property type="entry name" value="Quin_OxRdtase/zeta-crystal_CS"/>
</dbReference>
<dbReference type="Pfam" id="PF13602">
    <property type="entry name" value="ADH_zinc_N_2"/>
    <property type="match status" value="1"/>
</dbReference>
<proteinExistence type="predicted"/>
<evidence type="ECO:0000313" key="2">
    <source>
        <dbReference type="EMBL" id="OCF30530.1"/>
    </source>
</evidence>
<dbReference type="GO" id="GO:0008270">
    <property type="term" value="F:zinc ion binding"/>
    <property type="evidence" value="ECO:0007669"/>
    <property type="project" value="InterPro"/>
</dbReference>
<dbReference type="InterPro" id="IPR052733">
    <property type="entry name" value="Chloroplast_QOR"/>
</dbReference>
<sequence>MEAITYTRYGGPEVTQITTQPIPTPLEGEVQVRVVAGGLNPIDWHQRAGELKLVTPFNLPVIAGNEFSGVVSTVGLGVSTFKQGDRVICRVPKSRMGGLGSYAVMPAETLAHAPTTVSLVDAAGLPLAGLTAEQGLDALDVKKGDRILVTAGAGGVGMFAIQLAKLRGAHVTTTASDAGKPFVLKAGADVVVDYRTQKLAQLPNKFAKVFDLAGGEDALRNDVIPSVEKNGKIVSVAGPLTPGVFDTIVPYWKSTLLNLVLRYRSWAVCSAAASHQITYEYIFMRPNGEQLGRLARLVDEGKLVINIDTRFTLADFATAFERLESGRSKGKIVIEFPGAEIK</sequence>
<dbReference type="AlphaFoldDB" id="A0A1B9GHK7"/>
<dbReference type="SMART" id="SM00829">
    <property type="entry name" value="PKS_ER"/>
    <property type="match status" value="1"/>
</dbReference>
<dbReference type="GO" id="GO:0016491">
    <property type="term" value="F:oxidoreductase activity"/>
    <property type="evidence" value="ECO:0007669"/>
    <property type="project" value="InterPro"/>
</dbReference>
<dbReference type="InterPro" id="IPR013154">
    <property type="entry name" value="ADH-like_N"/>
</dbReference>
<dbReference type="PROSITE" id="PS01162">
    <property type="entry name" value="QOR_ZETA_CRYSTAL"/>
    <property type="match status" value="1"/>
</dbReference>
<dbReference type="PANTHER" id="PTHR44013:SF1">
    <property type="entry name" value="ZINC-TYPE ALCOHOL DEHYDROGENASE-LIKE PROTEIN C16A3.02C"/>
    <property type="match status" value="1"/>
</dbReference>
<dbReference type="EMBL" id="KV700148">
    <property type="protein sequence ID" value="OCF30530.1"/>
    <property type="molecule type" value="Genomic_DNA"/>
</dbReference>
<dbReference type="CDD" id="cd05289">
    <property type="entry name" value="MDR_like_2"/>
    <property type="match status" value="1"/>
</dbReference>
<dbReference type="STRING" id="1296120.A0A1B9GHK7"/>
<dbReference type="Proteomes" id="UP000092666">
    <property type="component" value="Unassembled WGS sequence"/>
</dbReference>
<dbReference type="SUPFAM" id="SSF50129">
    <property type="entry name" value="GroES-like"/>
    <property type="match status" value="1"/>
</dbReference>
<keyword evidence="3" id="KW-1185">Reference proteome</keyword>
<dbReference type="OrthoDB" id="9930022at2759"/>
<gene>
    <name evidence="2" type="ORF">I316_07858</name>
</gene>
<protein>
    <submittedName>
        <fullName evidence="2">Quinone oxidoreductase</fullName>
    </submittedName>
</protein>
<dbReference type="PANTHER" id="PTHR44013">
    <property type="entry name" value="ZINC-TYPE ALCOHOL DEHYDROGENASE-LIKE PROTEIN C16A3.02C"/>
    <property type="match status" value="1"/>
</dbReference>